<protein>
    <submittedName>
        <fullName evidence="4">DNA-binding transcriptional regulator YbjK</fullName>
    </submittedName>
</protein>
<organism evidence="4 5">
    <name type="scientific">Kineococcus aurantiacus</name>
    <dbReference type="NCBI Taxonomy" id="37633"/>
    <lineage>
        <taxon>Bacteria</taxon>
        <taxon>Bacillati</taxon>
        <taxon>Actinomycetota</taxon>
        <taxon>Actinomycetes</taxon>
        <taxon>Kineosporiales</taxon>
        <taxon>Kineosporiaceae</taxon>
        <taxon>Kineococcus</taxon>
    </lineage>
</organism>
<evidence type="ECO:0000259" key="3">
    <source>
        <dbReference type="PROSITE" id="PS50977"/>
    </source>
</evidence>
<dbReference type="EMBL" id="JACCBB010000002">
    <property type="protein sequence ID" value="NYD25110.1"/>
    <property type="molecule type" value="Genomic_DNA"/>
</dbReference>
<feature type="domain" description="HTH tetR-type" evidence="3">
    <location>
        <begin position="88"/>
        <end position="148"/>
    </location>
</feature>
<evidence type="ECO:0000313" key="4">
    <source>
        <dbReference type="EMBL" id="NYD25110.1"/>
    </source>
</evidence>
<name>A0A7Y9DQT6_9ACTN</name>
<dbReference type="Gene3D" id="1.10.357.10">
    <property type="entry name" value="Tetracycline Repressor, domain 2"/>
    <property type="match status" value="1"/>
</dbReference>
<evidence type="ECO:0000256" key="1">
    <source>
        <dbReference type="ARBA" id="ARBA00023125"/>
    </source>
</evidence>
<sequence>MLSSQAQEGPQDPSPRLRLPGRIHLGEVLRQSITRLKRRRSLRGARCSTAVGAGSSSRPLLDRCPVTASPDPTAETMTAQGHRKETIADRQRRVLDDVLQQIGRSGAEGVTHRSITRSTGIPLGSLTYYFNSRDAMLLAAFERWGVLAVRRLEEALSSRAGQELATVLGDYVEQELRVVPPAVVVRAELFAAALRDERFRRVAESFTFGVLAALRTRLGAEEALLCRSVLDGVLLHRSVDVEAVREVVRAVVGDLERSDTPR</sequence>
<evidence type="ECO:0000256" key="2">
    <source>
        <dbReference type="PROSITE-ProRule" id="PRU00335"/>
    </source>
</evidence>
<accession>A0A7Y9DQT6</accession>
<dbReference type="SUPFAM" id="SSF46689">
    <property type="entry name" value="Homeodomain-like"/>
    <property type="match status" value="1"/>
</dbReference>
<keyword evidence="5" id="KW-1185">Reference proteome</keyword>
<evidence type="ECO:0000313" key="5">
    <source>
        <dbReference type="Proteomes" id="UP000521922"/>
    </source>
</evidence>
<dbReference type="GO" id="GO:0003677">
    <property type="term" value="F:DNA binding"/>
    <property type="evidence" value="ECO:0007669"/>
    <property type="project" value="UniProtKB-UniRule"/>
</dbReference>
<comment type="caution">
    <text evidence="4">The sequence shown here is derived from an EMBL/GenBank/DDBJ whole genome shotgun (WGS) entry which is preliminary data.</text>
</comment>
<dbReference type="RefSeq" id="WP_218886595.1">
    <property type="nucleotide sequence ID" value="NZ_BAAAGN010000024.1"/>
</dbReference>
<dbReference type="InterPro" id="IPR001647">
    <property type="entry name" value="HTH_TetR"/>
</dbReference>
<dbReference type="PROSITE" id="PS50977">
    <property type="entry name" value="HTH_TETR_2"/>
    <property type="match status" value="1"/>
</dbReference>
<gene>
    <name evidence="4" type="ORF">BJ968_004719</name>
</gene>
<dbReference type="AlphaFoldDB" id="A0A7Y9DQT6"/>
<dbReference type="Proteomes" id="UP000521922">
    <property type="component" value="Unassembled WGS sequence"/>
</dbReference>
<proteinExistence type="predicted"/>
<keyword evidence="1 2" id="KW-0238">DNA-binding</keyword>
<dbReference type="InterPro" id="IPR009057">
    <property type="entry name" value="Homeodomain-like_sf"/>
</dbReference>
<feature type="DNA-binding region" description="H-T-H motif" evidence="2">
    <location>
        <begin position="111"/>
        <end position="130"/>
    </location>
</feature>
<reference evidence="4 5" key="1">
    <citation type="submission" date="2020-07" db="EMBL/GenBank/DDBJ databases">
        <title>Sequencing the genomes of 1000 actinobacteria strains.</title>
        <authorList>
            <person name="Klenk H.-P."/>
        </authorList>
    </citation>
    <scope>NUCLEOTIDE SEQUENCE [LARGE SCALE GENOMIC DNA]</scope>
    <source>
        <strain evidence="4 5">DSM 7487</strain>
    </source>
</reference>